<name>A0A8B0SIL7_9GAMM</name>
<dbReference type="PANTHER" id="PTHR33408:SF2">
    <property type="entry name" value="TRANSPOSASE DDE DOMAIN-CONTAINING PROTEIN"/>
    <property type="match status" value="1"/>
</dbReference>
<evidence type="ECO:0000313" key="3">
    <source>
        <dbReference type="EMBL" id="QTX12033.1"/>
    </source>
</evidence>
<sequence>MDQSVHQQKPDPLWNKSPTPSKAKTYKPADFQLAADLSHCLCPAGKRLYRTGKNCTLNGYASVRFQGALRDCEPCTQRPQCLKDPAKTRARQVTFLQGKRDDTPSYTDLMKPKIDSDLGKRMITQRFATVEPVFGNLRGNKRLHRFTLRSKAKVDGQWKLFCLMHNLEKLAHHGYAA</sequence>
<evidence type="ECO:0000259" key="2">
    <source>
        <dbReference type="Pfam" id="PF13751"/>
    </source>
</evidence>
<dbReference type="InterPro" id="IPR025668">
    <property type="entry name" value="Tnp_DDE_dom"/>
</dbReference>
<gene>
    <name evidence="3" type="ORF">J1836_006805</name>
</gene>
<organism evidence="3">
    <name type="scientific">Thiothrix fructosivorans</name>
    <dbReference type="NCBI Taxonomy" id="111770"/>
    <lineage>
        <taxon>Bacteria</taxon>
        <taxon>Pseudomonadati</taxon>
        <taxon>Pseudomonadota</taxon>
        <taxon>Gammaproteobacteria</taxon>
        <taxon>Thiotrichales</taxon>
        <taxon>Thiotrichaceae</taxon>
        <taxon>Thiothrix</taxon>
    </lineage>
</organism>
<dbReference type="RefSeq" id="WP_207250190.1">
    <property type="nucleotide sequence ID" value="NZ_JAFMPM010000006.1"/>
</dbReference>
<dbReference type="EMBL" id="CP072748">
    <property type="protein sequence ID" value="QTX12033.1"/>
    <property type="molecule type" value="Genomic_DNA"/>
</dbReference>
<dbReference type="Pfam" id="PF13751">
    <property type="entry name" value="DDE_Tnp_1_6"/>
    <property type="match status" value="1"/>
</dbReference>
<evidence type="ECO:0000256" key="1">
    <source>
        <dbReference type="SAM" id="MobiDB-lite"/>
    </source>
</evidence>
<protein>
    <submittedName>
        <fullName evidence="3">Transposase</fullName>
    </submittedName>
</protein>
<feature type="region of interest" description="Disordered" evidence="1">
    <location>
        <begin position="1"/>
        <end position="24"/>
    </location>
</feature>
<dbReference type="AlphaFoldDB" id="A0A8B0SIL7"/>
<reference evidence="3" key="1">
    <citation type="submission" date="2021-04" db="EMBL/GenBank/DDBJ databases">
        <title>Complete Genome and methylome analysis of Thiothrix fructosivorans ATCC 49748.</title>
        <authorList>
            <person name="Fomenkov A."/>
            <person name="Sun L."/>
            <person name="Vincze T."/>
            <person name="Grabovich M.Y."/>
            <person name="Roberts R.J."/>
        </authorList>
    </citation>
    <scope>NUCLEOTIDE SEQUENCE</scope>
    <source>
        <strain evidence="3">ATCC 49748</strain>
    </source>
</reference>
<dbReference type="PANTHER" id="PTHR33408">
    <property type="entry name" value="TRANSPOSASE"/>
    <property type="match status" value="1"/>
</dbReference>
<feature type="domain" description="Transposase DDE" evidence="2">
    <location>
        <begin position="41"/>
        <end position="171"/>
    </location>
</feature>
<accession>A0A8B0SIL7</accession>
<proteinExistence type="predicted"/>